<keyword evidence="3" id="KW-1185">Reference proteome</keyword>
<dbReference type="Proteomes" id="UP000799429">
    <property type="component" value="Unassembled WGS sequence"/>
</dbReference>
<dbReference type="EMBL" id="MU006096">
    <property type="protein sequence ID" value="KAF2838791.1"/>
    <property type="molecule type" value="Genomic_DNA"/>
</dbReference>
<dbReference type="AlphaFoldDB" id="A0A9P4SA28"/>
<keyword evidence="1" id="KW-0732">Signal</keyword>
<name>A0A9P4SA28_9PEZI</name>
<organism evidence="2 3">
    <name type="scientific">Patellaria atrata CBS 101060</name>
    <dbReference type="NCBI Taxonomy" id="1346257"/>
    <lineage>
        <taxon>Eukaryota</taxon>
        <taxon>Fungi</taxon>
        <taxon>Dikarya</taxon>
        <taxon>Ascomycota</taxon>
        <taxon>Pezizomycotina</taxon>
        <taxon>Dothideomycetes</taxon>
        <taxon>Dothideomycetes incertae sedis</taxon>
        <taxon>Patellariales</taxon>
        <taxon>Patellariaceae</taxon>
        <taxon>Patellaria</taxon>
    </lineage>
</organism>
<evidence type="ECO:0000256" key="1">
    <source>
        <dbReference type="SAM" id="SignalP"/>
    </source>
</evidence>
<protein>
    <submittedName>
        <fullName evidence="2">Uncharacterized protein</fullName>
    </submittedName>
</protein>
<sequence length="74" mass="8867">MYSFFPAFSTYALALALTFAIHMIDALESKQIVQVDKGWFEKHVLKDYYPYNIFDEFGHTHEGLSYHLMLYWEH</sequence>
<feature type="chain" id="PRO_5040450608" evidence="1">
    <location>
        <begin position="27"/>
        <end position="74"/>
    </location>
</feature>
<reference evidence="2" key="1">
    <citation type="journal article" date="2020" name="Stud. Mycol.">
        <title>101 Dothideomycetes genomes: a test case for predicting lifestyles and emergence of pathogens.</title>
        <authorList>
            <person name="Haridas S."/>
            <person name="Albert R."/>
            <person name="Binder M."/>
            <person name="Bloem J."/>
            <person name="Labutti K."/>
            <person name="Salamov A."/>
            <person name="Andreopoulos B."/>
            <person name="Baker S."/>
            <person name="Barry K."/>
            <person name="Bills G."/>
            <person name="Bluhm B."/>
            <person name="Cannon C."/>
            <person name="Castanera R."/>
            <person name="Culley D."/>
            <person name="Daum C."/>
            <person name="Ezra D."/>
            <person name="Gonzalez J."/>
            <person name="Henrissat B."/>
            <person name="Kuo A."/>
            <person name="Liang C."/>
            <person name="Lipzen A."/>
            <person name="Lutzoni F."/>
            <person name="Magnuson J."/>
            <person name="Mondo S."/>
            <person name="Nolan M."/>
            <person name="Ohm R."/>
            <person name="Pangilinan J."/>
            <person name="Park H.-J."/>
            <person name="Ramirez L."/>
            <person name="Alfaro M."/>
            <person name="Sun H."/>
            <person name="Tritt A."/>
            <person name="Yoshinaga Y."/>
            <person name="Zwiers L.-H."/>
            <person name="Turgeon B."/>
            <person name="Goodwin S."/>
            <person name="Spatafora J."/>
            <person name="Crous P."/>
            <person name="Grigoriev I."/>
        </authorList>
    </citation>
    <scope>NUCLEOTIDE SEQUENCE</scope>
    <source>
        <strain evidence="2">CBS 101060</strain>
    </source>
</reference>
<feature type="signal peptide" evidence="1">
    <location>
        <begin position="1"/>
        <end position="26"/>
    </location>
</feature>
<proteinExistence type="predicted"/>
<evidence type="ECO:0000313" key="2">
    <source>
        <dbReference type="EMBL" id="KAF2838791.1"/>
    </source>
</evidence>
<accession>A0A9P4SA28</accession>
<evidence type="ECO:0000313" key="3">
    <source>
        <dbReference type="Proteomes" id="UP000799429"/>
    </source>
</evidence>
<comment type="caution">
    <text evidence="2">The sequence shown here is derived from an EMBL/GenBank/DDBJ whole genome shotgun (WGS) entry which is preliminary data.</text>
</comment>
<gene>
    <name evidence="2" type="ORF">M501DRAFT_1004616</name>
</gene>